<dbReference type="PANTHER" id="PTHR35527:SF2">
    <property type="entry name" value="HYDROLASE"/>
    <property type="match status" value="1"/>
</dbReference>
<dbReference type="AlphaFoldDB" id="A0A0R1YTN5"/>
<evidence type="ECO:0000313" key="5">
    <source>
        <dbReference type="Proteomes" id="UP000051957"/>
    </source>
</evidence>
<accession>A0A0R1YTN5</accession>
<sequence length="330" mass="36921">MVNLCTSVTFLSKTGDNFLARTMDFAFELDGRPVVIPRRQHFNSDAGGSGYDTQYGFVGAGRNLGNYILVDGVNEKGLSAAALYFSGEASYATALQANKVNIAPHEVLNWLLGNASDCVELKARLDQLNIIDAPVKLLGKSTPLHWIISDKSGECYVLESDHDGMKYMKNPVGVMTNSPDFQWHLKNLSNYTELKPSPHPARSYNGYEITSFGPGSGALGMPGDYTSVSRFIRTVFMREYSDEVSTEQTVNELSHILNSVEIPKGVKIKQDGSEDYTQYRGYMDMHHLAYYMQPYDNQSIFKVSLTEALMDQERPTEFPITHEQKYEELG</sequence>
<dbReference type="Pfam" id="PF02275">
    <property type="entry name" value="CBAH"/>
    <property type="match status" value="1"/>
</dbReference>
<dbReference type="EMBL" id="AZGK01000016">
    <property type="protein sequence ID" value="KRM45487.1"/>
    <property type="molecule type" value="Genomic_DNA"/>
</dbReference>
<dbReference type="GO" id="GO:0016787">
    <property type="term" value="F:hydrolase activity"/>
    <property type="evidence" value="ECO:0007669"/>
    <property type="project" value="UniProtKB-KW"/>
</dbReference>
<evidence type="ECO:0000256" key="2">
    <source>
        <dbReference type="ARBA" id="ARBA00022801"/>
    </source>
</evidence>
<dbReference type="CDD" id="cd00542">
    <property type="entry name" value="Ntn_PVA"/>
    <property type="match status" value="1"/>
</dbReference>
<dbReference type="InterPro" id="IPR052193">
    <property type="entry name" value="Peptidase_C59"/>
</dbReference>
<organism evidence="4 5">
    <name type="scientific">Lentilactobacillus parabuchneri DSM 5707 = NBRC 107865</name>
    <dbReference type="NCBI Taxonomy" id="1423784"/>
    <lineage>
        <taxon>Bacteria</taxon>
        <taxon>Bacillati</taxon>
        <taxon>Bacillota</taxon>
        <taxon>Bacilli</taxon>
        <taxon>Lactobacillales</taxon>
        <taxon>Lactobacillaceae</taxon>
        <taxon>Lentilactobacillus</taxon>
    </lineage>
</organism>
<comment type="similarity">
    <text evidence="1">Belongs to the peptidase C59 family.</text>
</comment>
<dbReference type="PANTHER" id="PTHR35527">
    <property type="entry name" value="CHOLOYLGLYCINE HYDROLASE"/>
    <property type="match status" value="1"/>
</dbReference>
<feature type="domain" description="Choloylglycine hydrolase/NAAA C-terminal" evidence="3">
    <location>
        <begin position="5"/>
        <end position="314"/>
    </location>
</feature>
<dbReference type="PATRIC" id="fig|1423784.4.peg.841"/>
<dbReference type="SUPFAM" id="SSF56235">
    <property type="entry name" value="N-terminal nucleophile aminohydrolases (Ntn hydrolases)"/>
    <property type="match status" value="1"/>
</dbReference>
<keyword evidence="2 4" id="KW-0378">Hydrolase</keyword>
<gene>
    <name evidence="4" type="ORF">FC51_GL000838</name>
</gene>
<name>A0A0R1YTN5_9LACO</name>
<dbReference type="InterPro" id="IPR029132">
    <property type="entry name" value="CBAH/NAAA_C"/>
</dbReference>
<dbReference type="InterPro" id="IPR029055">
    <property type="entry name" value="Ntn_hydrolases_N"/>
</dbReference>
<evidence type="ECO:0000256" key="1">
    <source>
        <dbReference type="ARBA" id="ARBA00006625"/>
    </source>
</evidence>
<reference evidence="4 5" key="1">
    <citation type="journal article" date="2015" name="Genome Announc.">
        <title>Expanding the biotechnology potential of lactobacilli through comparative genomics of 213 strains and associated genera.</title>
        <authorList>
            <person name="Sun Z."/>
            <person name="Harris H.M."/>
            <person name="McCann A."/>
            <person name="Guo C."/>
            <person name="Argimon S."/>
            <person name="Zhang W."/>
            <person name="Yang X."/>
            <person name="Jeffery I.B."/>
            <person name="Cooney J.C."/>
            <person name="Kagawa T.F."/>
            <person name="Liu W."/>
            <person name="Song Y."/>
            <person name="Salvetti E."/>
            <person name="Wrobel A."/>
            <person name="Rasinkangas P."/>
            <person name="Parkhill J."/>
            <person name="Rea M.C."/>
            <person name="O'Sullivan O."/>
            <person name="Ritari J."/>
            <person name="Douillard F.P."/>
            <person name="Paul Ross R."/>
            <person name="Yang R."/>
            <person name="Briner A.E."/>
            <person name="Felis G.E."/>
            <person name="de Vos W.M."/>
            <person name="Barrangou R."/>
            <person name="Klaenhammer T.R."/>
            <person name="Caufield P.W."/>
            <person name="Cui Y."/>
            <person name="Zhang H."/>
            <person name="O'Toole P.W."/>
        </authorList>
    </citation>
    <scope>NUCLEOTIDE SEQUENCE [LARGE SCALE GENOMIC DNA]</scope>
    <source>
        <strain evidence="4 5">DSM 5707</strain>
    </source>
</reference>
<dbReference type="Gene3D" id="3.60.60.10">
    <property type="entry name" value="Penicillin V Acylase, Chain A"/>
    <property type="match status" value="1"/>
</dbReference>
<protein>
    <submittedName>
        <fullName evidence="4">Choloylglycine hydrolase</fullName>
    </submittedName>
</protein>
<dbReference type="Proteomes" id="UP000051957">
    <property type="component" value="Unassembled WGS sequence"/>
</dbReference>
<evidence type="ECO:0000313" key="4">
    <source>
        <dbReference type="EMBL" id="KRM45487.1"/>
    </source>
</evidence>
<proteinExistence type="inferred from homology"/>
<comment type="caution">
    <text evidence="4">The sequence shown here is derived from an EMBL/GenBank/DDBJ whole genome shotgun (WGS) entry which is preliminary data.</text>
</comment>
<evidence type="ECO:0000259" key="3">
    <source>
        <dbReference type="Pfam" id="PF02275"/>
    </source>
</evidence>